<accession>A0A0G2EKS3</accession>
<dbReference type="PANTHER" id="PTHR43775">
    <property type="entry name" value="FATTY ACID SYNTHASE"/>
    <property type="match status" value="1"/>
</dbReference>
<dbReference type="InterPro" id="IPR057326">
    <property type="entry name" value="KR_dom"/>
</dbReference>
<dbReference type="Gene3D" id="3.10.129.110">
    <property type="entry name" value="Polyketide synthase dehydratase"/>
    <property type="match status" value="1"/>
</dbReference>
<dbReference type="PANTHER" id="PTHR43775:SF50">
    <property type="entry name" value="HIGHLY REDUCING POLYKETIDE SYNTHASE SRDA"/>
    <property type="match status" value="1"/>
</dbReference>
<dbReference type="Proteomes" id="UP000053317">
    <property type="component" value="Unassembled WGS sequence"/>
</dbReference>
<feature type="region of interest" description="C-terminal hotdog fold" evidence="8">
    <location>
        <begin position="1087"/>
        <end position="1244"/>
    </location>
</feature>
<dbReference type="InterPro" id="IPR020841">
    <property type="entry name" value="PKS_Beta-ketoAc_synthase_dom"/>
</dbReference>
<evidence type="ECO:0000256" key="6">
    <source>
        <dbReference type="ARBA" id="ARBA00023268"/>
    </source>
</evidence>
<dbReference type="GO" id="GO:0004312">
    <property type="term" value="F:fatty acid synthase activity"/>
    <property type="evidence" value="ECO:0007669"/>
    <property type="project" value="TreeGrafter"/>
</dbReference>
<dbReference type="SMART" id="SM00825">
    <property type="entry name" value="PKS_KS"/>
    <property type="match status" value="1"/>
</dbReference>
<keyword evidence="1" id="KW-0596">Phosphopantetheine</keyword>
<dbReference type="PROSITE" id="PS00606">
    <property type="entry name" value="KS3_1"/>
    <property type="match status" value="1"/>
</dbReference>
<dbReference type="InterPro" id="IPR013968">
    <property type="entry name" value="PKS_KR"/>
</dbReference>
<evidence type="ECO:0000256" key="3">
    <source>
        <dbReference type="ARBA" id="ARBA00022679"/>
    </source>
</evidence>
<comment type="caution">
    <text evidence="12">The sequence shown here is derived from an EMBL/GenBank/DDBJ whole genome shotgun (WGS) entry which is preliminary data.</text>
</comment>
<feature type="domain" description="PKS/mFAS DH" evidence="11">
    <location>
        <begin position="941"/>
        <end position="1244"/>
    </location>
</feature>
<evidence type="ECO:0000313" key="13">
    <source>
        <dbReference type="Proteomes" id="UP000053317"/>
    </source>
</evidence>
<dbReference type="SMART" id="SM00822">
    <property type="entry name" value="PKS_KR"/>
    <property type="match status" value="1"/>
</dbReference>
<evidence type="ECO:0000256" key="1">
    <source>
        <dbReference type="ARBA" id="ARBA00022450"/>
    </source>
</evidence>
<dbReference type="InterPro" id="IPR020843">
    <property type="entry name" value="ER"/>
</dbReference>
<reference evidence="12 13" key="1">
    <citation type="submission" date="2015-05" db="EMBL/GenBank/DDBJ databases">
        <title>Distinctive expansion of gene families associated with plant cell wall degradation and secondary metabolism in the genomes of grapevine trunk pathogens.</title>
        <authorList>
            <person name="Lawrence D.P."/>
            <person name="Travadon R."/>
            <person name="Rolshausen P.E."/>
            <person name="Baumgartner K."/>
        </authorList>
    </citation>
    <scope>NUCLEOTIDE SEQUENCE [LARGE SCALE GENOMIC DNA]</scope>
    <source>
        <strain evidence="12">UCRPC4</strain>
    </source>
</reference>
<dbReference type="GO" id="GO:0006633">
    <property type="term" value="P:fatty acid biosynthetic process"/>
    <property type="evidence" value="ECO:0007669"/>
    <property type="project" value="InterPro"/>
</dbReference>
<evidence type="ECO:0000256" key="2">
    <source>
        <dbReference type="ARBA" id="ARBA00022553"/>
    </source>
</evidence>
<dbReference type="GO" id="GO:0044550">
    <property type="term" value="P:secondary metabolite biosynthetic process"/>
    <property type="evidence" value="ECO:0007669"/>
    <property type="project" value="UniProtKB-ARBA"/>
</dbReference>
<reference evidence="12 13" key="2">
    <citation type="submission" date="2015-05" db="EMBL/GenBank/DDBJ databases">
        <authorList>
            <person name="Morales-Cruz A."/>
            <person name="Amrine K.C."/>
            <person name="Cantu D."/>
        </authorList>
    </citation>
    <scope>NUCLEOTIDE SEQUENCE [LARGE SCALE GENOMIC DNA]</scope>
    <source>
        <strain evidence="12">UCRPC4</strain>
    </source>
</reference>
<dbReference type="CDD" id="cd00833">
    <property type="entry name" value="PKS"/>
    <property type="match status" value="1"/>
</dbReference>
<dbReference type="SUPFAM" id="SSF47336">
    <property type="entry name" value="ACP-like"/>
    <property type="match status" value="1"/>
</dbReference>
<keyword evidence="5" id="KW-0560">Oxidoreductase</keyword>
<dbReference type="InterPro" id="IPR011032">
    <property type="entry name" value="GroES-like_sf"/>
</dbReference>
<dbReference type="OrthoDB" id="329835at2759"/>
<dbReference type="InterPro" id="IPR018201">
    <property type="entry name" value="Ketoacyl_synth_AS"/>
</dbReference>
<dbReference type="InterPro" id="IPR050091">
    <property type="entry name" value="PKS_NRPS_Biosynth_Enz"/>
</dbReference>
<evidence type="ECO:0000259" key="9">
    <source>
        <dbReference type="PROSITE" id="PS50075"/>
    </source>
</evidence>
<evidence type="ECO:0000313" key="12">
    <source>
        <dbReference type="EMBL" id="KKY22771.1"/>
    </source>
</evidence>
<keyword evidence="13" id="KW-1185">Reference proteome</keyword>
<dbReference type="SMART" id="SM00829">
    <property type="entry name" value="PKS_ER"/>
    <property type="match status" value="1"/>
</dbReference>
<evidence type="ECO:0000259" key="10">
    <source>
        <dbReference type="PROSITE" id="PS52004"/>
    </source>
</evidence>
<dbReference type="SUPFAM" id="SSF53901">
    <property type="entry name" value="Thiolase-like"/>
    <property type="match status" value="1"/>
</dbReference>
<keyword evidence="4" id="KW-0521">NADP</keyword>
<dbReference type="InterPro" id="IPR009081">
    <property type="entry name" value="PP-bd_ACP"/>
</dbReference>
<dbReference type="InterPro" id="IPR001227">
    <property type="entry name" value="Ac_transferase_dom_sf"/>
</dbReference>
<dbReference type="Pfam" id="PF14765">
    <property type="entry name" value="PS-DH"/>
    <property type="match status" value="1"/>
</dbReference>
<keyword evidence="7" id="KW-0012">Acyltransferase</keyword>
<dbReference type="SUPFAM" id="SSF52151">
    <property type="entry name" value="FabD/lysophospholipase-like"/>
    <property type="match status" value="1"/>
</dbReference>
<evidence type="ECO:0000256" key="4">
    <source>
        <dbReference type="ARBA" id="ARBA00022857"/>
    </source>
</evidence>
<dbReference type="PROSITE" id="PS52004">
    <property type="entry name" value="KS3_2"/>
    <property type="match status" value="1"/>
</dbReference>
<dbReference type="InterPro" id="IPR014030">
    <property type="entry name" value="Ketoacyl_synth_N"/>
</dbReference>
<keyword evidence="3" id="KW-0808">Transferase</keyword>
<feature type="domain" description="Ketosynthase family 3 (KS3)" evidence="10">
    <location>
        <begin position="2"/>
        <end position="430"/>
    </location>
</feature>
<dbReference type="InterPro" id="IPR014043">
    <property type="entry name" value="Acyl_transferase_dom"/>
</dbReference>
<dbReference type="InterPro" id="IPR036291">
    <property type="entry name" value="NAD(P)-bd_dom_sf"/>
</dbReference>
<dbReference type="InterPro" id="IPR042104">
    <property type="entry name" value="PKS_dehydratase_sf"/>
</dbReference>
<dbReference type="Pfam" id="PF02801">
    <property type="entry name" value="Ketoacyl-synt_C"/>
    <property type="match status" value="1"/>
</dbReference>
<dbReference type="PROSITE" id="PS50075">
    <property type="entry name" value="CARRIER"/>
    <property type="match status" value="1"/>
</dbReference>
<dbReference type="InterPro" id="IPR016039">
    <property type="entry name" value="Thiolase-like"/>
</dbReference>
<gene>
    <name evidence="12" type="ORF">UCRPC4_g03097</name>
</gene>
<dbReference type="InterPro" id="IPR020807">
    <property type="entry name" value="PKS_DH"/>
</dbReference>
<dbReference type="SUPFAM" id="SSF51735">
    <property type="entry name" value="NAD(P)-binding Rossmann-fold domains"/>
    <property type="match status" value="1"/>
</dbReference>
<proteinExistence type="predicted"/>
<dbReference type="SMART" id="SM00826">
    <property type="entry name" value="PKS_DH"/>
    <property type="match status" value="1"/>
</dbReference>
<dbReference type="Pfam" id="PF00109">
    <property type="entry name" value="ketoacyl-synt"/>
    <property type="match status" value="1"/>
</dbReference>
<dbReference type="EMBL" id="LCWF01000073">
    <property type="protein sequence ID" value="KKY22771.1"/>
    <property type="molecule type" value="Genomic_DNA"/>
</dbReference>
<dbReference type="InterPro" id="IPR036736">
    <property type="entry name" value="ACP-like_sf"/>
</dbReference>
<dbReference type="SUPFAM" id="SSF55048">
    <property type="entry name" value="Probable ACP-binding domain of malonyl-CoA ACP transacylase"/>
    <property type="match status" value="1"/>
</dbReference>
<keyword evidence="2" id="KW-0597">Phosphoprotein</keyword>
<dbReference type="Pfam" id="PF00698">
    <property type="entry name" value="Acyl_transf_1"/>
    <property type="match status" value="1"/>
</dbReference>
<evidence type="ECO:0000256" key="5">
    <source>
        <dbReference type="ARBA" id="ARBA00023002"/>
    </source>
</evidence>
<feature type="active site" description="Proton acceptor; for dehydratase activity" evidence="8">
    <location>
        <position position="973"/>
    </location>
</feature>
<protein>
    <submittedName>
        <fullName evidence="12">Putative lovastatin nonaketide synthase</fullName>
    </submittedName>
</protein>
<dbReference type="InterPro" id="IPR032821">
    <property type="entry name" value="PKS_assoc"/>
</dbReference>
<dbReference type="Pfam" id="PF16197">
    <property type="entry name" value="KAsynt_C_assoc"/>
    <property type="match status" value="1"/>
</dbReference>
<dbReference type="SMART" id="SM00827">
    <property type="entry name" value="PKS_AT"/>
    <property type="match status" value="1"/>
</dbReference>
<dbReference type="InterPro" id="IPR049552">
    <property type="entry name" value="PKS_DH_N"/>
</dbReference>
<dbReference type="Gene3D" id="3.90.180.10">
    <property type="entry name" value="Medium-chain alcohol dehydrogenases, catalytic domain"/>
    <property type="match status" value="1"/>
</dbReference>
<feature type="active site" description="Proton donor; for dehydratase activity" evidence="8">
    <location>
        <position position="1152"/>
    </location>
</feature>
<feature type="region of interest" description="N-terminal hotdog fold" evidence="8">
    <location>
        <begin position="941"/>
        <end position="1076"/>
    </location>
</feature>
<feature type="domain" description="Carrier" evidence="9">
    <location>
        <begin position="2279"/>
        <end position="2363"/>
    </location>
</feature>
<dbReference type="Pfam" id="PF21089">
    <property type="entry name" value="PKS_DH_N"/>
    <property type="match status" value="1"/>
</dbReference>
<name>A0A0G2EKS3_PHACM</name>
<dbReference type="InterPro" id="IPR016035">
    <property type="entry name" value="Acyl_Trfase/lysoPLipase"/>
</dbReference>
<dbReference type="InterPro" id="IPR016036">
    <property type="entry name" value="Malonyl_transacylase_ACP-bd"/>
</dbReference>
<evidence type="ECO:0000256" key="8">
    <source>
        <dbReference type="PROSITE-ProRule" id="PRU01363"/>
    </source>
</evidence>
<dbReference type="InterPro" id="IPR049900">
    <property type="entry name" value="PKS_mFAS_DH"/>
</dbReference>
<dbReference type="Pfam" id="PF08659">
    <property type="entry name" value="KR"/>
    <property type="match status" value="1"/>
</dbReference>
<dbReference type="GO" id="GO:0016491">
    <property type="term" value="F:oxidoreductase activity"/>
    <property type="evidence" value="ECO:0007669"/>
    <property type="project" value="InterPro"/>
</dbReference>
<dbReference type="GO" id="GO:0004315">
    <property type="term" value="F:3-oxoacyl-[acyl-carrier-protein] synthase activity"/>
    <property type="evidence" value="ECO:0007669"/>
    <property type="project" value="InterPro"/>
</dbReference>
<keyword evidence="6" id="KW-0511">Multifunctional enzyme</keyword>
<dbReference type="SUPFAM" id="SSF50129">
    <property type="entry name" value="GroES-like"/>
    <property type="match status" value="1"/>
</dbReference>
<dbReference type="InterPro" id="IPR014031">
    <property type="entry name" value="Ketoacyl_synth_C"/>
</dbReference>
<dbReference type="Gene3D" id="3.40.50.720">
    <property type="entry name" value="NAD(P)-binding Rossmann-like Domain"/>
    <property type="match status" value="2"/>
</dbReference>
<dbReference type="Gene3D" id="3.40.47.10">
    <property type="match status" value="1"/>
</dbReference>
<dbReference type="Gene3D" id="3.40.366.10">
    <property type="entry name" value="Malonyl-Coenzyme A Acyl Carrier Protein, domain 2"/>
    <property type="match status" value="1"/>
</dbReference>
<evidence type="ECO:0000259" key="11">
    <source>
        <dbReference type="PROSITE" id="PS52019"/>
    </source>
</evidence>
<organism evidence="12 13">
    <name type="scientific">Phaeomoniella chlamydospora</name>
    <name type="common">Phaeoacremonium chlamydosporum</name>
    <dbReference type="NCBI Taxonomy" id="158046"/>
    <lineage>
        <taxon>Eukaryota</taxon>
        <taxon>Fungi</taxon>
        <taxon>Dikarya</taxon>
        <taxon>Ascomycota</taxon>
        <taxon>Pezizomycotina</taxon>
        <taxon>Eurotiomycetes</taxon>
        <taxon>Chaetothyriomycetidae</taxon>
        <taxon>Phaeomoniellales</taxon>
        <taxon>Phaeomoniellaceae</taxon>
        <taxon>Phaeomoniella</taxon>
    </lineage>
</organism>
<sequence length="2370" mass="259344">MEEPIAIVGMGCRLPGDCSSPSKLWDFLIAKRSAQTDVPKNRWDPTNWYHPDPNRRGAIASTGGYFLSQDDSFQNFEPTFFGINPLEAATMDPQQRKLMEVVYETFESAGLGLQQIAGSLTGCFVGAFTTDYKEILSRDIEGYSSYQSSGSDTTIISNRVNYVFDLRGPSMTIDTACSSSLYALHVACQNIQLGDCRGAIVAGTSIMMDIKQQLTATKIGILSTTSTCHTFDEQADGFGRAEGITAIYIKRLSDALADGDPIRGIIRATAINTNGKGAGISHPSISGQEAVIRKAYSKANLDLTTTAFVECHGTGTPIGDPIEVQAVGNVFAEARSWQQPLFLTSLKSNIGHTEGASGIASVIKVVKSLETGIIPATYGIRKLNPAINFHDGALKVAEIAEPWPEHLNYKRASLNSFGYGGANAHVILDSVQSYLNAAGINPLRTWTWLKGLHSSSVADCCSQAVEVDGCSKLSAVKYLLVHSANSQRSLRANIAAVKANVGHARLQDLAHTLTTRSSLHERAFTVSPGIDTLIADPENWSFGQKSHTVPSIALVFTGQGAQWPQMGYSLLTRFPVFFQSLQRLDRAMATVVDPPDWTILEALSSPANVSRISEIAVSVTLCSALQIALVDLLWSWGIHAKAVVGHSSGEAAAAYAAGLLTASEAIITSYYRGLSIKKHARPGAMMAVGLGASEALKYADGREDIYVACHNSPASATLSGSVEAIEEIGSLLREKAIFARVIKTGGNANHSPFVADAARYFRSEFADALPSKDIMSHRKGTVPMYSCITGGKVDSHQVGIYYWGDNIEKPVLFDEAVQSLLKTESHIDLLLEVGPHSALAGPLRQIRAAVGRSPEELPYLPSLARGQDNVSDMLQLAGSLYLTGYPIDLCAVNAMEVNSFNKTSPGKLIVDFPAYQWHYDELPLVEDRVSHDWRCRKHPHHDLLGSREPISSDTAPIWRNILKLSDVPWLVDHKIGDSVLFPAAGYVAMAVEALRQVASDHGFIPESFSIRDMSIMSAIILNADAKTEIVLNLVHLDQAQSGPNVKQYRFEISSLGTTKTWSKHAFGIIRYDVQSRHEELEMQMLQIQRPDSLDWYSRFAKFGLKYGPAFRTLRTICSHPRPGHALAKVSLNATAGTMQRESPYMIHPTALDGCLQLGLVAGTNGGAASDGAAYLPFEIQSMKIWNHGFQASLGPTATVYNRCEASGLRKLVSDLEIVTNRNQPLAKARISLLKVDSGLVDSELALPQPYQRLVWFPDINQIGGALNIHEFLDLGTSPHKHARSQKVQQLGSSVHSEERAIHYMSRSMNGLRKAQLPIDTILSVASLHKLIYLLLLKRPGLNILHFSSRTDPAQTALATAIRPDPSRSAEANYKVLYTAIPGHDADCGSYTNDAVSSQLEIDLALGIFDQGITRLSYDLVVISNLYPDFNTPETQLQQCLEAVQPGGRLVVVNTSTEAQAIVSRLINHTSSLKPVLTIGDHAIVLFENQVEDEIEKDTIVVPKVNGEPIYAWLVYHKEVHPLLHEINKVAGRRHIRQIPFEEVHGLPENARIIMLVELVEPLLSKLQENELPLLQHVLKSARSVVWVTMGSLLSGVNPEKSMMLGMLKVLENEYPHLSLATVDLESTGADLHTSAELIWKVQAKFQESSNGQETDRNIIERCGVPYIGRYLLDRVANTDYSRFERSIPEPSKFDPGLSMELERVGNLGSLFFREKVSRPKDESISQNQVIVHPKAYALSKLAVTTLRGQNFDEHFSCEFLGVISHVQSNKSQFRSGDHVICLKPGRFDSEVLLDEEACFKVEEEQGQSLLGKALPYYLARQALLPHRKLRCTDNVLVAAPGDPLTLAAIDILHRQKIEPMVVYGNEDERDFLSKGSSISPERLIHKAEIDCIRLHKHGSALHGFQAILVGGGLTNLHRLWEHLAPNGKFILCDQPVPADIGALDASKFASGASLCSVSRKSLLEEPEEMKGALVQVSGNVGVNLRWPSTSKFVISELQKAAEEVSKQPFGALDKPAAASFIKELLESSQEISVEVVRGNVTNRADVDQAVGKANFPIRGVIQAAAVFGDSLIESMDIASFNKVMQPKVQGTINLHEATKDLSPPLDFFVMTSSTVGVVGPTTQSHYAAANTFLDFMARRRWSLGLQACSLSLGMVVGVGHVLDHPYIEEAQRKRGSYGIPEAEFLRLIERACTPRDLSGKDTDLDDELDNALIVTGMDPTRILKPSGRIPDWTRDSRLCHIAYAMGGVSELPQDSRGADGAVDPTSNKELLALLRTDGTTQDNLQHAVQEMVLQELSSLVLLPVEKLKRSLGRPLSELGMDSIMGSALRGWARKELKADVPFMEVLEGGRALNGLIEMIWSKVNWNELLN</sequence>
<dbReference type="InterPro" id="IPR049551">
    <property type="entry name" value="PKS_DH_C"/>
</dbReference>
<dbReference type="PROSITE" id="PS52019">
    <property type="entry name" value="PKS_MFAS_DH"/>
    <property type="match status" value="1"/>
</dbReference>
<dbReference type="Gene3D" id="3.30.70.3290">
    <property type="match status" value="1"/>
</dbReference>
<evidence type="ECO:0000256" key="7">
    <source>
        <dbReference type="ARBA" id="ARBA00023315"/>
    </source>
</evidence>